<keyword evidence="4" id="KW-1185">Reference proteome</keyword>
<dbReference type="AlphaFoldDB" id="A0A4R6IDG9"/>
<comment type="caution">
    <text evidence="3">The sequence shown here is derived from an EMBL/GenBank/DDBJ whole genome shotgun (WGS) entry which is preliminary data.</text>
</comment>
<proteinExistence type="predicted"/>
<dbReference type="Proteomes" id="UP000295499">
    <property type="component" value="Unassembled WGS sequence"/>
</dbReference>
<dbReference type="OrthoDB" id="9800276at2"/>
<dbReference type="GO" id="GO:0016740">
    <property type="term" value="F:transferase activity"/>
    <property type="evidence" value="ECO:0007669"/>
    <property type="project" value="UniProtKB-KW"/>
</dbReference>
<name>A0A4R6IDG9_9SPHI</name>
<feature type="transmembrane region" description="Helical" evidence="1">
    <location>
        <begin position="296"/>
        <end position="314"/>
    </location>
</feature>
<keyword evidence="1" id="KW-0472">Membrane</keyword>
<keyword evidence="1" id="KW-0812">Transmembrane</keyword>
<reference evidence="3 4" key="1">
    <citation type="submission" date="2019-03" db="EMBL/GenBank/DDBJ databases">
        <title>Genomic Encyclopedia of Archaeal and Bacterial Type Strains, Phase II (KMG-II): from individual species to whole genera.</title>
        <authorList>
            <person name="Goeker M."/>
        </authorList>
    </citation>
    <scope>NUCLEOTIDE SEQUENCE [LARGE SCALE GENOMIC DNA]</scope>
    <source>
        <strain evidence="3 4">DSM 19034</strain>
    </source>
</reference>
<gene>
    <name evidence="3" type="ORF">CLV32_4360</name>
</gene>
<keyword evidence="1" id="KW-1133">Transmembrane helix</keyword>
<feature type="transmembrane region" description="Helical" evidence="1">
    <location>
        <begin position="269"/>
        <end position="289"/>
    </location>
</feature>
<dbReference type="InterPro" id="IPR001173">
    <property type="entry name" value="Glyco_trans_2-like"/>
</dbReference>
<keyword evidence="3" id="KW-0808">Transferase</keyword>
<evidence type="ECO:0000313" key="4">
    <source>
        <dbReference type="Proteomes" id="UP000295499"/>
    </source>
</evidence>
<evidence type="ECO:0000313" key="3">
    <source>
        <dbReference type="EMBL" id="TDO19736.1"/>
    </source>
</evidence>
<evidence type="ECO:0000256" key="1">
    <source>
        <dbReference type="SAM" id="Phobius"/>
    </source>
</evidence>
<protein>
    <submittedName>
        <fullName evidence="3">Glycosyl transferase family 2</fullName>
    </submittedName>
</protein>
<sequence length="326" mass="36756">MIIFTYVVLFFLVIRFSVTLFNFLSNPKLPHFRQRLDGLVSVVIQVKNEESNLLNLLEALRQQDYRNLEIIISHAGLDLTDPALSDPQLRFVAQPEANTDVSLLAPYANGDYMLLLDSNTTIQKGFIYSLIYRAEVFNQPVIAIIPNQNPKGILQKLLLPLQDFVLLNLIPLRVIKMLKGVTLVGLRKDCLFFKAAAFENYSTLAFPVEVLLANKMAWSTNGQDRERILNNATSVFKRNMAGNLLSAILYVFLVVAGPIIIGFGVDPYLLILPAGLIFLTRVMVSFLTAQHPVRNLLLHPLQMVMLGVLLMRAISKQLLTRGQHKR</sequence>
<organism evidence="3 4">
    <name type="scientific">Pedobacter duraquae</name>
    <dbReference type="NCBI Taxonomy" id="425511"/>
    <lineage>
        <taxon>Bacteria</taxon>
        <taxon>Pseudomonadati</taxon>
        <taxon>Bacteroidota</taxon>
        <taxon>Sphingobacteriia</taxon>
        <taxon>Sphingobacteriales</taxon>
        <taxon>Sphingobacteriaceae</taxon>
        <taxon>Pedobacter</taxon>
    </lineage>
</organism>
<dbReference type="Pfam" id="PF00535">
    <property type="entry name" value="Glycos_transf_2"/>
    <property type="match status" value="1"/>
</dbReference>
<dbReference type="InterPro" id="IPR029044">
    <property type="entry name" value="Nucleotide-diphossugar_trans"/>
</dbReference>
<dbReference type="EMBL" id="SNWM01000006">
    <property type="protein sequence ID" value="TDO19736.1"/>
    <property type="molecule type" value="Genomic_DNA"/>
</dbReference>
<feature type="domain" description="Glycosyltransferase 2-like" evidence="2">
    <location>
        <begin position="41"/>
        <end position="136"/>
    </location>
</feature>
<dbReference type="CDD" id="cd00761">
    <property type="entry name" value="Glyco_tranf_GTA_type"/>
    <property type="match status" value="1"/>
</dbReference>
<dbReference type="RefSeq" id="WP_133558950.1">
    <property type="nucleotide sequence ID" value="NZ_SNWM01000006.1"/>
</dbReference>
<accession>A0A4R6IDG9</accession>
<dbReference type="Gene3D" id="3.90.550.10">
    <property type="entry name" value="Spore Coat Polysaccharide Biosynthesis Protein SpsA, Chain A"/>
    <property type="match status" value="1"/>
</dbReference>
<dbReference type="SUPFAM" id="SSF53448">
    <property type="entry name" value="Nucleotide-diphospho-sugar transferases"/>
    <property type="match status" value="1"/>
</dbReference>
<evidence type="ECO:0000259" key="2">
    <source>
        <dbReference type="Pfam" id="PF00535"/>
    </source>
</evidence>
<feature type="transmembrane region" description="Helical" evidence="1">
    <location>
        <begin position="6"/>
        <end position="25"/>
    </location>
</feature>
<feature type="transmembrane region" description="Helical" evidence="1">
    <location>
        <begin position="244"/>
        <end position="263"/>
    </location>
</feature>